<proteinExistence type="predicted"/>
<dbReference type="NCBIfam" id="TIGR00107">
    <property type="entry name" value="deoD"/>
    <property type="match status" value="1"/>
</dbReference>
<dbReference type="GO" id="GO:0004731">
    <property type="term" value="F:purine-nucleoside phosphorylase activity"/>
    <property type="evidence" value="ECO:0007669"/>
    <property type="project" value="InterPro"/>
</dbReference>
<dbReference type="PANTHER" id="PTHR43691:SF11">
    <property type="entry name" value="FI09636P-RELATED"/>
    <property type="match status" value="1"/>
</dbReference>
<evidence type="ECO:0000259" key="6">
    <source>
        <dbReference type="Pfam" id="PF01048"/>
    </source>
</evidence>
<protein>
    <recommendedName>
        <fullName evidence="2">Uridine phosphorylase</fullName>
        <ecNumber evidence="1">2.4.2.3</ecNumber>
    </recommendedName>
</protein>
<dbReference type="Gene3D" id="3.40.50.1580">
    <property type="entry name" value="Nucleoside phosphorylase domain"/>
    <property type="match status" value="1"/>
</dbReference>
<accession>A0A2S5RDT8</accession>
<dbReference type="GO" id="GO:0005829">
    <property type="term" value="C:cytosol"/>
    <property type="evidence" value="ECO:0007669"/>
    <property type="project" value="TreeGrafter"/>
</dbReference>
<comment type="catalytic activity">
    <reaction evidence="5">
        <text>uridine + phosphate = alpha-D-ribose 1-phosphate + uracil</text>
        <dbReference type="Rhea" id="RHEA:24388"/>
        <dbReference type="ChEBI" id="CHEBI:16704"/>
        <dbReference type="ChEBI" id="CHEBI:17568"/>
        <dbReference type="ChEBI" id="CHEBI:43474"/>
        <dbReference type="ChEBI" id="CHEBI:57720"/>
        <dbReference type="EC" id="2.4.2.3"/>
    </reaction>
</comment>
<keyword evidence="3" id="KW-0328">Glycosyltransferase</keyword>
<dbReference type="GO" id="GO:0004850">
    <property type="term" value="F:uridine phosphorylase activity"/>
    <property type="evidence" value="ECO:0007669"/>
    <property type="project" value="UniProtKB-EC"/>
</dbReference>
<comment type="caution">
    <text evidence="7">The sequence shown here is derived from an EMBL/GenBank/DDBJ whole genome shotgun (WGS) entry which is preliminary data.</text>
</comment>
<dbReference type="CDD" id="cd09006">
    <property type="entry name" value="PNP_EcPNPI-like"/>
    <property type="match status" value="1"/>
</dbReference>
<dbReference type="InterPro" id="IPR004402">
    <property type="entry name" value="DeoD-type"/>
</dbReference>
<feature type="domain" description="Nucleoside phosphorylase" evidence="6">
    <location>
        <begin position="15"/>
        <end position="229"/>
    </location>
</feature>
<evidence type="ECO:0000256" key="4">
    <source>
        <dbReference type="ARBA" id="ARBA00022679"/>
    </source>
</evidence>
<dbReference type="GO" id="GO:0006152">
    <property type="term" value="P:purine nucleoside catabolic process"/>
    <property type="evidence" value="ECO:0007669"/>
    <property type="project" value="TreeGrafter"/>
</dbReference>
<evidence type="ECO:0000313" key="7">
    <source>
        <dbReference type="EMBL" id="PPE05464.1"/>
    </source>
</evidence>
<dbReference type="InterPro" id="IPR035994">
    <property type="entry name" value="Nucleoside_phosphorylase_sf"/>
</dbReference>
<evidence type="ECO:0000256" key="3">
    <source>
        <dbReference type="ARBA" id="ARBA00022676"/>
    </source>
</evidence>
<dbReference type="RefSeq" id="WP_028126374.1">
    <property type="nucleotide sequence ID" value="NZ_PHNE01000002.1"/>
</dbReference>
<dbReference type="STRING" id="1399797.GCA_000518285_00207"/>
<sequence>MGTPHIEAQVGQIAKFVLMPGDPLRAKVMAEKYLTNPKLVNRVRNMFMYTGTYKGVPITIAASGMGNASMGIYSYELFNDYDVDYILRVGTCGAYNKDYRPYSVFNTKDSYGESQFAKIVTRTHQEILPAAKEMFDTIAETAKELNIPLISGRAHASDVFYRSDNSLALAKEKHLDVVEMETYALFANAIKLNKKAAALFTVSDNLVTGEVTTSQERESKFTTMFELALETALKFVK</sequence>
<keyword evidence="8" id="KW-1185">Reference proteome</keyword>
<dbReference type="Pfam" id="PF01048">
    <property type="entry name" value="PNP_UDP_1"/>
    <property type="match status" value="1"/>
</dbReference>
<reference evidence="7 8" key="1">
    <citation type="submission" date="2017-11" db="EMBL/GenBank/DDBJ databases">
        <title>Genome sequence of Entomoplasma lucivorax PIPN-2 (ATCC 49196).</title>
        <authorList>
            <person name="Lo W.-S."/>
            <person name="Gasparich G.E."/>
            <person name="Kuo C.-H."/>
        </authorList>
    </citation>
    <scope>NUCLEOTIDE SEQUENCE [LARGE SCALE GENOMIC DNA]</scope>
    <source>
        <strain evidence="7 8">PIPN-2</strain>
    </source>
</reference>
<dbReference type="PANTHER" id="PTHR43691">
    <property type="entry name" value="URIDINE PHOSPHORYLASE"/>
    <property type="match status" value="1"/>
</dbReference>
<dbReference type="Proteomes" id="UP000237865">
    <property type="component" value="Unassembled WGS sequence"/>
</dbReference>
<evidence type="ECO:0000256" key="1">
    <source>
        <dbReference type="ARBA" id="ARBA00011888"/>
    </source>
</evidence>
<keyword evidence="4" id="KW-0808">Transferase</keyword>
<organism evidence="7 8">
    <name type="scientific">Williamsoniiplasma lucivorax</name>
    <dbReference type="NCBI Taxonomy" id="209274"/>
    <lineage>
        <taxon>Bacteria</taxon>
        <taxon>Bacillati</taxon>
        <taxon>Mycoplasmatota</taxon>
        <taxon>Mollicutes</taxon>
        <taxon>Entomoplasmatales</taxon>
        <taxon>Williamsoniiplasma</taxon>
    </lineage>
</organism>
<dbReference type="AlphaFoldDB" id="A0A2S5RDT8"/>
<dbReference type="NCBIfam" id="NF004489">
    <property type="entry name" value="PRK05819.1"/>
    <property type="match status" value="1"/>
</dbReference>
<dbReference type="SUPFAM" id="SSF53167">
    <property type="entry name" value="Purine and uridine phosphorylases"/>
    <property type="match status" value="1"/>
</dbReference>
<dbReference type="InterPro" id="IPR000845">
    <property type="entry name" value="Nucleoside_phosphorylase_d"/>
</dbReference>
<name>A0A2S5RDT8_9MOLU</name>
<evidence type="ECO:0000256" key="5">
    <source>
        <dbReference type="ARBA" id="ARBA00048447"/>
    </source>
</evidence>
<evidence type="ECO:0000256" key="2">
    <source>
        <dbReference type="ARBA" id="ARBA00021980"/>
    </source>
</evidence>
<dbReference type="EMBL" id="PHNE01000002">
    <property type="protein sequence ID" value="PPE05464.1"/>
    <property type="molecule type" value="Genomic_DNA"/>
</dbReference>
<gene>
    <name evidence="7" type="primary">deoD</name>
    <name evidence="7" type="ORF">ELUCI_v1c05570</name>
</gene>
<evidence type="ECO:0000313" key="8">
    <source>
        <dbReference type="Proteomes" id="UP000237865"/>
    </source>
</evidence>
<dbReference type="EC" id="2.4.2.3" evidence="1"/>